<evidence type="ECO:0000259" key="2">
    <source>
        <dbReference type="Pfam" id="PF00173"/>
    </source>
</evidence>
<dbReference type="InterPro" id="IPR001199">
    <property type="entry name" value="Cyt_B5-like_heme/steroid-bd"/>
</dbReference>
<dbReference type="Gene3D" id="3.10.120.10">
    <property type="entry name" value="Cytochrome b5-like heme/steroid binding domain"/>
    <property type="match status" value="1"/>
</dbReference>
<organism evidence="3 4">
    <name type="scientific">Litomosoides sigmodontis</name>
    <name type="common">Filarial nematode worm</name>
    <dbReference type="NCBI Taxonomy" id="42156"/>
    <lineage>
        <taxon>Eukaryota</taxon>
        <taxon>Metazoa</taxon>
        <taxon>Ecdysozoa</taxon>
        <taxon>Nematoda</taxon>
        <taxon>Chromadorea</taxon>
        <taxon>Rhabditida</taxon>
        <taxon>Spirurina</taxon>
        <taxon>Spiruromorpha</taxon>
        <taxon>Filarioidea</taxon>
        <taxon>Onchocercidae</taxon>
        <taxon>Litomosoides</taxon>
    </lineage>
</organism>
<name>A0A3P7JPX7_LITSI</name>
<keyword evidence="1" id="KW-1133">Transmembrane helix</keyword>
<keyword evidence="1" id="KW-0812">Transmembrane</keyword>
<evidence type="ECO:0000256" key="1">
    <source>
        <dbReference type="SAM" id="Phobius"/>
    </source>
</evidence>
<accession>A0A3P7JPX7</accession>
<dbReference type="EMBL" id="UYRX01002266">
    <property type="protein sequence ID" value="VDM93004.1"/>
    <property type="molecule type" value="Genomic_DNA"/>
</dbReference>
<gene>
    <name evidence="3" type="ORF">NLS_LOCUS10011</name>
</gene>
<feature type="transmembrane region" description="Helical" evidence="1">
    <location>
        <begin position="96"/>
        <end position="112"/>
    </location>
</feature>
<reference evidence="3 4" key="1">
    <citation type="submission" date="2018-08" db="EMBL/GenBank/DDBJ databases">
        <authorList>
            <person name="Laetsch R D."/>
            <person name="Stevens L."/>
            <person name="Kumar S."/>
            <person name="Blaxter L. M."/>
        </authorList>
    </citation>
    <scope>NUCLEOTIDE SEQUENCE [LARGE SCALE GENOMIC DNA]</scope>
</reference>
<evidence type="ECO:0000313" key="4">
    <source>
        <dbReference type="Proteomes" id="UP000277928"/>
    </source>
</evidence>
<dbReference type="STRING" id="42156.A0A3P7JPX7"/>
<dbReference type="AlphaFoldDB" id="A0A3P7JPX7"/>
<feature type="domain" description="Cytochrome b5 heme-binding" evidence="2">
    <location>
        <begin position="22"/>
        <end position="53"/>
    </location>
</feature>
<dbReference type="Proteomes" id="UP000277928">
    <property type="component" value="Unassembled WGS sequence"/>
</dbReference>
<keyword evidence="4" id="KW-1185">Reference proteome</keyword>
<dbReference type="Pfam" id="PF00173">
    <property type="entry name" value="Cyt-b5"/>
    <property type="match status" value="1"/>
</dbReference>
<dbReference type="OrthoDB" id="260091at2759"/>
<dbReference type="SUPFAM" id="SSF55856">
    <property type="entry name" value="Cytochrome b5-like heme/steroid binding domain"/>
    <property type="match status" value="1"/>
</dbReference>
<evidence type="ECO:0000313" key="3">
    <source>
        <dbReference type="EMBL" id="VDM93004.1"/>
    </source>
</evidence>
<sequence length="113" mass="13085">MDDDQTDFQLKIDGKWILITKDFQRRHPGGSVITHYRGADATQVFHAFHEGSKSAYKQLELLKKLNCVDMNDGPNTINDDHCINEVNVSSYNLPEAKVFIIVIVIIIYYYYCR</sequence>
<proteinExistence type="predicted"/>
<keyword evidence="1" id="KW-0472">Membrane</keyword>
<protein>
    <recommendedName>
        <fullName evidence="2">Cytochrome b5 heme-binding domain-containing protein</fullName>
    </recommendedName>
</protein>
<dbReference type="InterPro" id="IPR036400">
    <property type="entry name" value="Cyt_B5-like_heme/steroid_sf"/>
</dbReference>